<accession>B6HL76</accession>
<evidence type="ECO:0000313" key="2">
    <source>
        <dbReference type="Proteomes" id="UP000000724"/>
    </source>
</evidence>
<dbReference type="HOGENOM" id="CLU_1555763_0_0_1"/>
<sequence>MSNSRPTLLSPARRSPTMIITQRRGTGDDARAQYITWMGVEYGFVSRSLVDLDRDPGAEAALRFSVHDPTGEEKEQVVSTEYQLQVLGIHWNIGPITTSRSGRRVHPFMAGTSEIDDRNGERAGILDVASLSKLVGDIEGYDVFPFWEFPQEGMEGRSGVAQLPRGRCFWTI</sequence>
<organism evidence="1 2">
    <name type="scientific">Penicillium rubens (strain ATCC 28089 / DSM 1075 / NRRL 1951 / Wisconsin 54-1255)</name>
    <name type="common">Penicillium chrysogenum</name>
    <dbReference type="NCBI Taxonomy" id="500485"/>
    <lineage>
        <taxon>Eukaryota</taxon>
        <taxon>Fungi</taxon>
        <taxon>Dikarya</taxon>
        <taxon>Ascomycota</taxon>
        <taxon>Pezizomycotina</taxon>
        <taxon>Eurotiomycetes</taxon>
        <taxon>Eurotiomycetidae</taxon>
        <taxon>Eurotiales</taxon>
        <taxon>Aspergillaceae</taxon>
        <taxon>Penicillium</taxon>
        <taxon>Penicillium chrysogenum species complex</taxon>
    </lineage>
</organism>
<dbReference type="OrthoDB" id="10567406at2759"/>
<reference evidence="1 2" key="1">
    <citation type="journal article" date="2008" name="Nat. Biotechnol.">
        <title>Genome sequencing and analysis of the filamentous fungus Penicillium chrysogenum.</title>
        <authorList>
            <person name="van den Berg M.A."/>
            <person name="Albang R."/>
            <person name="Albermann K."/>
            <person name="Badger J.H."/>
            <person name="Daran J.-M."/>
            <person name="Driessen A.J.M."/>
            <person name="Garcia-Estrada C."/>
            <person name="Fedorova N.D."/>
            <person name="Harris D.M."/>
            <person name="Heijne W.H.M."/>
            <person name="Joardar V.S."/>
            <person name="Kiel J.A.K.W."/>
            <person name="Kovalchuk A."/>
            <person name="Martin J.F."/>
            <person name="Nierman W.C."/>
            <person name="Nijland J.G."/>
            <person name="Pronk J.T."/>
            <person name="Roubos J.A."/>
            <person name="van der Klei I.J."/>
            <person name="van Peij N.N.M.E."/>
            <person name="Veenhuis M."/>
            <person name="von Doehren H."/>
            <person name="Wagner C."/>
            <person name="Wortman J.R."/>
            <person name="Bovenberg R.A.L."/>
        </authorList>
    </citation>
    <scope>NUCLEOTIDE SEQUENCE [LARGE SCALE GENOMIC DNA]</scope>
    <source>
        <strain evidence="2">ATCC 28089 / DSM 1075 / NRRL 1951 / Wisconsin 54-1255</strain>
    </source>
</reference>
<dbReference type="OMA" id="RAQYITW"/>
<name>B6HL76_PENRW</name>
<dbReference type="Proteomes" id="UP000000724">
    <property type="component" value="Contig Pc00c21"/>
</dbReference>
<evidence type="ECO:0000313" key="1">
    <source>
        <dbReference type="EMBL" id="CAP95679.1"/>
    </source>
</evidence>
<proteinExistence type="predicted"/>
<dbReference type="VEuPathDB" id="FungiDB:PCH_Pc21g07820"/>
<dbReference type="AlphaFoldDB" id="B6HL76"/>
<protein>
    <submittedName>
        <fullName evidence="1">Uncharacterized protein</fullName>
    </submittedName>
</protein>
<gene>
    <name evidence="1" type="ORF">Pc21g07820</name>
    <name evidence="1" type="ORF">PCH_Pc21g07820</name>
</gene>
<dbReference type="EMBL" id="AM920436">
    <property type="protein sequence ID" value="CAP95679.1"/>
    <property type="molecule type" value="Genomic_DNA"/>
</dbReference>
<keyword evidence="2" id="KW-1185">Reference proteome</keyword>